<evidence type="ECO:0000313" key="20">
    <source>
        <dbReference type="Proteomes" id="UP000249499"/>
    </source>
</evidence>
<dbReference type="NCBIfam" id="NF006612">
    <property type="entry name" value="PRK09174.1"/>
    <property type="match status" value="1"/>
</dbReference>
<evidence type="ECO:0000256" key="1">
    <source>
        <dbReference type="ARBA" id="ARBA00004377"/>
    </source>
</evidence>
<evidence type="ECO:0000256" key="16">
    <source>
        <dbReference type="RuleBase" id="RU003848"/>
    </source>
</evidence>
<dbReference type="EMBL" id="CP117255">
    <property type="protein sequence ID" value="WFR95948.1"/>
    <property type="molecule type" value="Genomic_DNA"/>
</dbReference>
<feature type="compositionally biased region" description="Low complexity" evidence="18">
    <location>
        <begin position="1"/>
        <end position="17"/>
    </location>
</feature>
<comment type="subunit">
    <text evidence="14 15">F-type ATPases have 2 components, F(1) - the catalytic core - and F(0) - the membrane proton channel. F(1) has five subunits: alpha(3), beta(3), gamma(1), delta(1), epsilon(1). F(0) has three main subunits: a(1), b(2) and c(10-14). The alpha and beta chains form an alternating ring which encloses part of the gamma chain. F(1) is attached to F(0) by a central stalk formed by the gamma and epsilon chains, while a peripheral stalk is formed by the delta and b chains.</text>
</comment>
<protein>
    <recommendedName>
        <fullName evidence="15">ATP synthase subunit b</fullName>
    </recommendedName>
    <alternativeName>
        <fullName evidence="15">ATP synthase F(0) sector subunit b</fullName>
    </alternativeName>
    <alternativeName>
        <fullName evidence="15">ATPase subunit I</fullName>
    </alternativeName>
    <alternativeName>
        <fullName evidence="15">F-type ATPase subunit b</fullName>
        <shortName evidence="15">F-ATPase subunit b</shortName>
    </alternativeName>
</protein>
<evidence type="ECO:0000256" key="7">
    <source>
        <dbReference type="ARBA" id="ARBA00022781"/>
    </source>
</evidence>
<keyword evidence="10 15" id="KW-0472">Membrane</keyword>
<dbReference type="GO" id="GO:0046961">
    <property type="term" value="F:proton-transporting ATPase activity, rotational mechanism"/>
    <property type="evidence" value="ECO:0007669"/>
    <property type="project" value="TreeGrafter"/>
</dbReference>
<keyword evidence="5 15" id="KW-0138">CF(0)</keyword>
<dbReference type="InterPro" id="IPR002146">
    <property type="entry name" value="ATP_synth_b/b'su_bac/chlpt"/>
</dbReference>
<reference evidence="19 20" key="1">
    <citation type="journal article" date="2018" name="Sci. Rep.">
        <title>Rhizobium tumorigenes sp. nov., a novel plant tumorigenic bacterium isolated from cane gall tumors on thornless blackberry.</title>
        <authorList>
            <person name="Kuzmanovi N."/>
            <person name="Smalla K."/>
            <person name="Gronow S."/>
            <person name="PuBawska J."/>
        </authorList>
    </citation>
    <scope>NUCLEOTIDE SEQUENCE [LARGE SCALE GENOMIC DNA]</scope>
    <source>
        <strain evidence="19 20">1078</strain>
    </source>
</reference>
<dbReference type="HAMAP" id="MF_01398">
    <property type="entry name" value="ATP_synth_b_bprime"/>
    <property type="match status" value="1"/>
</dbReference>
<feature type="transmembrane region" description="Helical" evidence="15">
    <location>
        <begin position="43"/>
        <end position="63"/>
    </location>
</feature>
<dbReference type="AlphaFoldDB" id="A0AAF1KR92"/>
<feature type="region of interest" description="Disordered" evidence="18">
    <location>
        <begin position="1"/>
        <end position="23"/>
    </location>
</feature>
<keyword evidence="4 15" id="KW-1003">Cell membrane</keyword>
<keyword evidence="11 15" id="KW-0066">ATP synthesis</keyword>
<evidence type="ECO:0000256" key="13">
    <source>
        <dbReference type="ARBA" id="ARBA00025614"/>
    </source>
</evidence>
<keyword evidence="7 15" id="KW-0375">Hydrogen ion transport</keyword>
<evidence type="ECO:0000256" key="6">
    <source>
        <dbReference type="ARBA" id="ARBA00022692"/>
    </source>
</evidence>
<comment type="function">
    <text evidence="12 15">F(1)F(0) ATP synthase produces ATP from ADP in the presence of a proton or sodium gradient. F-type ATPases consist of two structural domains, F(1) containing the extramembraneous catalytic core and F(0) containing the membrane proton channel, linked together by a central stalk and a peripheral stalk. During catalysis, ATP synthesis in the catalytic domain of F(1) is coupled via a rotary mechanism of the central stalk subunits to proton translocation.</text>
</comment>
<dbReference type="KEGG" id="rtu:PR017_02010"/>
<dbReference type="PANTHER" id="PTHR33445">
    <property type="entry name" value="ATP SYNTHASE SUBUNIT B', CHLOROPLASTIC"/>
    <property type="match status" value="1"/>
</dbReference>
<dbReference type="GO" id="GO:0005886">
    <property type="term" value="C:plasma membrane"/>
    <property type="evidence" value="ECO:0007669"/>
    <property type="project" value="UniProtKB-SubCell"/>
</dbReference>
<evidence type="ECO:0000256" key="3">
    <source>
        <dbReference type="ARBA" id="ARBA00022448"/>
    </source>
</evidence>
<evidence type="ECO:0000256" key="12">
    <source>
        <dbReference type="ARBA" id="ARBA00025198"/>
    </source>
</evidence>
<comment type="subcellular location">
    <subcellularLocation>
        <location evidence="1">Cell inner membrane</location>
        <topology evidence="1">Single-pass membrane protein</topology>
    </subcellularLocation>
    <subcellularLocation>
        <location evidence="15">Cell membrane</location>
        <topology evidence="15">Single-pass membrane protein</topology>
    </subcellularLocation>
</comment>
<keyword evidence="8 15" id="KW-1133">Transmembrane helix</keyword>
<evidence type="ECO:0000256" key="5">
    <source>
        <dbReference type="ARBA" id="ARBA00022547"/>
    </source>
</evidence>
<dbReference type="Pfam" id="PF00430">
    <property type="entry name" value="ATP-synt_B"/>
    <property type="match status" value="1"/>
</dbReference>
<feature type="coiled-coil region" evidence="17">
    <location>
        <begin position="81"/>
        <end position="152"/>
    </location>
</feature>
<reference evidence="20" key="2">
    <citation type="journal article" date="2023" name="MicrobiologyOpen">
        <title>Genomics of the tumorigenes clade of the family Rhizobiaceae and description of Rhizobium rhododendri sp. nov.</title>
        <authorList>
            <person name="Kuzmanovic N."/>
            <person name="diCenzo G.C."/>
            <person name="Bunk B."/>
            <person name="Sproeer C."/>
            <person name="Fruehling A."/>
            <person name="Neumann-Schaal M."/>
            <person name="Overmann J."/>
            <person name="Smalla K."/>
        </authorList>
    </citation>
    <scope>NUCLEOTIDE SEQUENCE [LARGE SCALE GENOMIC DNA]</scope>
    <source>
        <strain evidence="20">1078</strain>
    </source>
</reference>
<name>A0AAF1KR92_9HYPH</name>
<evidence type="ECO:0000313" key="19">
    <source>
        <dbReference type="EMBL" id="WFR95948.1"/>
    </source>
</evidence>
<evidence type="ECO:0000256" key="8">
    <source>
        <dbReference type="ARBA" id="ARBA00022989"/>
    </source>
</evidence>
<evidence type="ECO:0000256" key="9">
    <source>
        <dbReference type="ARBA" id="ARBA00023065"/>
    </source>
</evidence>
<comment type="similarity">
    <text evidence="2 15 16">Belongs to the ATPase B chain family.</text>
</comment>
<keyword evidence="6 15" id="KW-0812">Transmembrane</keyword>
<dbReference type="Proteomes" id="UP000249499">
    <property type="component" value="Chromosome"/>
</dbReference>
<keyword evidence="17" id="KW-0175">Coiled coil</keyword>
<sequence length="193" mass="20271">MFVTPAYAEEAAPAPGEVHTETGVAPGHHASFPPFDPKTFPSALLWLVITFAIFYIVMQKVLVPRVGGILESRHARIAQDVEEAARLKAEADAAVATYERELAEARSKSNAIGAAARAEAKAKAEAERRAIEASLAEKIKTAEARIAEIKAKAFADVGAVAEEAASSVVEQLIGVPASQSEVAAAVANVKQEA</sequence>
<keyword evidence="3 15" id="KW-0813">Transport</keyword>
<dbReference type="CDD" id="cd06503">
    <property type="entry name" value="ATP-synt_Fo_b"/>
    <property type="match status" value="1"/>
</dbReference>
<organism evidence="19 20">
    <name type="scientific">Rhizobium tumorigenes</name>
    <dbReference type="NCBI Taxonomy" id="2041385"/>
    <lineage>
        <taxon>Bacteria</taxon>
        <taxon>Pseudomonadati</taxon>
        <taxon>Pseudomonadota</taxon>
        <taxon>Alphaproteobacteria</taxon>
        <taxon>Hyphomicrobiales</taxon>
        <taxon>Rhizobiaceae</taxon>
        <taxon>Rhizobium/Agrobacterium group</taxon>
        <taxon>Rhizobium</taxon>
    </lineage>
</organism>
<dbReference type="InterPro" id="IPR050059">
    <property type="entry name" value="ATP_synthase_B_chain"/>
</dbReference>
<evidence type="ECO:0000256" key="15">
    <source>
        <dbReference type="HAMAP-Rule" id="MF_01398"/>
    </source>
</evidence>
<evidence type="ECO:0000256" key="14">
    <source>
        <dbReference type="ARBA" id="ARBA00025830"/>
    </source>
</evidence>
<evidence type="ECO:0000256" key="17">
    <source>
        <dbReference type="SAM" id="Coils"/>
    </source>
</evidence>
<evidence type="ECO:0000256" key="18">
    <source>
        <dbReference type="SAM" id="MobiDB-lite"/>
    </source>
</evidence>
<keyword evidence="9 15" id="KW-0406">Ion transport</keyword>
<dbReference type="GO" id="GO:0046933">
    <property type="term" value="F:proton-transporting ATP synthase activity, rotational mechanism"/>
    <property type="evidence" value="ECO:0007669"/>
    <property type="project" value="UniProtKB-UniRule"/>
</dbReference>
<comment type="function">
    <text evidence="13">Component of the F(0) channel, it forms part of the peripheral stalk, linking F(1) to F(0). The b'-subunit is a diverged and duplicated form of b found in plants and photosynthetic bacteria.</text>
</comment>
<evidence type="ECO:0000256" key="2">
    <source>
        <dbReference type="ARBA" id="ARBA00005513"/>
    </source>
</evidence>
<evidence type="ECO:0000256" key="10">
    <source>
        <dbReference type="ARBA" id="ARBA00023136"/>
    </source>
</evidence>
<proteinExistence type="inferred from homology"/>
<evidence type="ECO:0000256" key="4">
    <source>
        <dbReference type="ARBA" id="ARBA00022475"/>
    </source>
</evidence>
<dbReference type="RefSeq" id="WP_111217636.1">
    <property type="nucleotide sequence ID" value="NZ_CP117255.1"/>
</dbReference>
<dbReference type="PANTHER" id="PTHR33445:SF1">
    <property type="entry name" value="ATP SYNTHASE SUBUNIT B"/>
    <property type="match status" value="1"/>
</dbReference>
<evidence type="ECO:0000256" key="11">
    <source>
        <dbReference type="ARBA" id="ARBA00023310"/>
    </source>
</evidence>
<dbReference type="GO" id="GO:0045259">
    <property type="term" value="C:proton-transporting ATP synthase complex"/>
    <property type="evidence" value="ECO:0007669"/>
    <property type="project" value="UniProtKB-KW"/>
</dbReference>
<accession>A0AAF1KR92</accession>
<gene>
    <name evidence="15" type="primary">atpF</name>
    <name evidence="19" type="ORF">PR017_02010</name>
</gene>
<keyword evidence="20" id="KW-1185">Reference proteome</keyword>